<dbReference type="EMBL" id="CP000573">
    <property type="protein sequence ID" value="ABN93883.1"/>
    <property type="molecule type" value="Genomic_DNA"/>
</dbReference>
<gene>
    <name evidence="3" type="ordered locus">BURPS1106A_A0724</name>
    <name evidence="2" type="ordered locus">BURPS1106A_A1833</name>
</gene>
<dbReference type="Proteomes" id="UP000006738">
    <property type="component" value="Chromosome II"/>
</dbReference>
<proteinExistence type="predicted"/>
<evidence type="ECO:0000256" key="1">
    <source>
        <dbReference type="SAM" id="MobiDB-lite"/>
    </source>
</evidence>
<evidence type="ECO:0000313" key="2">
    <source>
        <dbReference type="EMBL" id="ABN93883.1"/>
    </source>
</evidence>
<organism evidence="3 4">
    <name type="scientific">Burkholderia pseudomallei (strain 1106a)</name>
    <dbReference type="NCBI Taxonomy" id="357348"/>
    <lineage>
        <taxon>Bacteria</taxon>
        <taxon>Pseudomonadati</taxon>
        <taxon>Pseudomonadota</taxon>
        <taxon>Betaproteobacteria</taxon>
        <taxon>Burkholderiales</taxon>
        <taxon>Burkholderiaceae</taxon>
        <taxon>Burkholderia</taxon>
        <taxon>pseudomallei group</taxon>
    </lineage>
</organism>
<evidence type="ECO:0000313" key="4">
    <source>
        <dbReference type="Proteomes" id="UP000006738"/>
    </source>
</evidence>
<sequence>MRAEHHVVAARGQRPAHPQQRVHVPRRPDRRHDYLSHRFVIPFRAAVAGAVRRSPCSNRIVHRRPGCAPPGCTPLRRARRASCPRAPHLPAWLPAWLPPG</sequence>
<dbReference type="KEGG" id="bpl:BURPS1106A_A0724"/>
<feature type="region of interest" description="Disordered" evidence="1">
    <location>
        <begin position="1"/>
        <end position="29"/>
    </location>
</feature>
<reference evidence="3" key="3">
    <citation type="submission" date="2014-05" db="EMBL/GenBank/DDBJ databases">
        <title>Revision of Burkholderia pseudomallei 1106a.</title>
        <authorList>
            <person name="Harkins D.M."/>
            <person name="Brinkac L.M."/>
            <person name="Brown K.A."/>
            <person name="Hung G.C."/>
            <person name="Tuanyok A."/>
            <person name="Zhang B."/>
            <person name="Nierman W.C."/>
        </authorList>
    </citation>
    <scope>NUCLEOTIDE SEQUENCE</scope>
    <source>
        <strain evidence="3">1106a</strain>
    </source>
</reference>
<name>A3P350_BURP0</name>
<dbReference type="HOGENOM" id="CLU_185881_0_0_4"/>
<dbReference type="AlphaFoldDB" id="A3P350"/>
<evidence type="ECO:0000313" key="3">
    <source>
        <dbReference type="EMBL" id="ABN95516.1"/>
    </source>
</evidence>
<reference evidence="4" key="1">
    <citation type="submission" date="2007-02" db="EMBL/GenBank/DDBJ databases">
        <authorList>
            <person name="DeShazer D."/>
            <person name="Woods D.E."/>
            <person name="Nierman W.C."/>
        </authorList>
    </citation>
    <scope>NUCLEOTIDE SEQUENCE [LARGE SCALE GENOMIC DNA]</scope>
    <source>
        <strain evidence="2 4">1106a</strain>
    </source>
</reference>
<protein>
    <submittedName>
        <fullName evidence="3">Uncharacterized protein</fullName>
    </submittedName>
</protein>
<dbReference type="RefSeq" id="WP_011857649.1">
    <property type="nucleotide sequence ID" value="NC_009078.1"/>
</dbReference>
<dbReference type="KEGG" id="bpl:BURPS1106A_A1833"/>
<accession>A3P350</accession>
<dbReference type="EMBL" id="CP000573">
    <property type="protein sequence ID" value="ABN95516.1"/>
    <property type="molecule type" value="Genomic_DNA"/>
</dbReference>
<reference evidence="3" key="2">
    <citation type="submission" date="2008-10" db="EMBL/GenBank/DDBJ databases">
        <authorList>
            <person name="DeShazer D."/>
            <person name="Woods D.E."/>
            <person name="Nierman W.C."/>
        </authorList>
    </citation>
    <scope>NUCLEOTIDE SEQUENCE</scope>
    <source>
        <strain evidence="3">1106a</strain>
    </source>
</reference>